<name>A0A6J7LCW3_9ZZZZ</name>
<proteinExistence type="predicted"/>
<gene>
    <name evidence="1" type="ORF">UFOPK3772_02666</name>
</gene>
<organism evidence="1">
    <name type="scientific">freshwater metagenome</name>
    <dbReference type="NCBI Taxonomy" id="449393"/>
    <lineage>
        <taxon>unclassified sequences</taxon>
        <taxon>metagenomes</taxon>
        <taxon>ecological metagenomes</taxon>
    </lineage>
</organism>
<protein>
    <submittedName>
        <fullName evidence="1">Unannotated protein</fullName>
    </submittedName>
</protein>
<accession>A0A6J7LCW3</accession>
<sequence>MLSRLRILSGAVAGSLLALSAPSSALAFGPSGVTTSTCTQGANAMLTLNHDDGQVEAEMELHAGRAGHLWTVRFYNEGVKLLTVSQRAGSSDGGGTLSVSRLLINHAGTDEIRATATNQVTKERCVVRASI</sequence>
<dbReference type="AlphaFoldDB" id="A0A6J7LCW3"/>
<evidence type="ECO:0000313" key="1">
    <source>
        <dbReference type="EMBL" id="CAB4965515.1"/>
    </source>
</evidence>
<reference evidence="1" key="1">
    <citation type="submission" date="2020-05" db="EMBL/GenBank/DDBJ databases">
        <authorList>
            <person name="Chiriac C."/>
            <person name="Salcher M."/>
            <person name="Ghai R."/>
            <person name="Kavagutti S V."/>
        </authorList>
    </citation>
    <scope>NUCLEOTIDE SEQUENCE</scope>
</reference>
<dbReference type="EMBL" id="CAFBNE010000111">
    <property type="protein sequence ID" value="CAB4965515.1"/>
    <property type="molecule type" value="Genomic_DNA"/>
</dbReference>